<reference evidence="2" key="1">
    <citation type="submission" date="2022-07" db="EMBL/GenBank/DDBJ databases">
        <title>Phylogenomic reconstructions and comparative analyses of Kickxellomycotina fungi.</title>
        <authorList>
            <person name="Reynolds N.K."/>
            <person name="Stajich J.E."/>
            <person name="Barry K."/>
            <person name="Grigoriev I.V."/>
            <person name="Crous P."/>
            <person name="Smith M.E."/>
        </authorList>
    </citation>
    <scope>NUCLEOTIDE SEQUENCE</scope>
    <source>
        <strain evidence="2">BCRC 34381</strain>
    </source>
</reference>
<gene>
    <name evidence="2" type="ORF">LPJ61_005809</name>
</gene>
<dbReference type="Proteomes" id="UP001143981">
    <property type="component" value="Unassembled WGS sequence"/>
</dbReference>
<proteinExistence type="predicted"/>
<evidence type="ECO:0000259" key="1">
    <source>
        <dbReference type="PROSITE" id="PS50878"/>
    </source>
</evidence>
<sequence length="149" mass="16488">VATVHAPPVPFVQSCGLAQGDALSPLLWIVVYDALLARARRERMLLPATEAFGEVQMAATAYADDMTLVGRDRGDLQATMDLAASWFEAVGVQVNTSKTVLLEWPQRDDSPPLVWPRESRFIAARHPTRKTKRSTIDMPKAMWPIMGSI</sequence>
<dbReference type="SUPFAM" id="SSF56672">
    <property type="entry name" value="DNA/RNA polymerases"/>
    <property type="match status" value="1"/>
</dbReference>
<accession>A0A9W7Y4A5</accession>
<feature type="non-terminal residue" evidence="2">
    <location>
        <position position="1"/>
    </location>
</feature>
<dbReference type="PROSITE" id="PS50878">
    <property type="entry name" value="RT_POL"/>
    <property type="match status" value="1"/>
</dbReference>
<dbReference type="InterPro" id="IPR043502">
    <property type="entry name" value="DNA/RNA_pol_sf"/>
</dbReference>
<evidence type="ECO:0000313" key="3">
    <source>
        <dbReference type="Proteomes" id="UP001143981"/>
    </source>
</evidence>
<keyword evidence="3" id="KW-1185">Reference proteome</keyword>
<name>A0A9W7Y4A5_9FUNG</name>
<protein>
    <recommendedName>
        <fullName evidence="1">Reverse transcriptase domain-containing protein</fullName>
    </recommendedName>
</protein>
<dbReference type="EMBL" id="JANBOI010002210">
    <property type="protein sequence ID" value="KAJ1723602.1"/>
    <property type="molecule type" value="Genomic_DNA"/>
</dbReference>
<evidence type="ECO:0000313" key="2">
    <source>
        <dbReference type="EMBL" id="KAJ1723602.1"/>
    </source>
</evidence>
<dbReference type="AlphaFoldDB" id="A0A9W7Y4A5"/>
<organism evidence="2 3">
    <name type="scientific">Coemansia biformis</name>
    <dbReference type="NCBI Taxonomy" id="1286918"/>
    <lineage>
        <taxon>Eukaryota</taxon>
        <taxon>Fungi</taxon>
        <taxon>Fungi incertae sedis</taxon>
        <taxon>Zoopagomycota</taxon>
        <taxon>Kickxellomycotina</taxon>
        <taxon>Kickxellomycetes</taxon>
        <taxon>Kickxellales</taxon>
        <taxon>Kickxellaceae</taxon>
        <taxon>Coemansia</taxon>
    </lineage>
</organism>
<comment type="caution">
    <text evidence="2">The sequence shown here is derived from an EMBL/GenBank/DDBJ whole genome shotgun (WGS) entry which is preliminary data.</text>
</comment>
<dbReference type="InterPro" id="IPR000477">
    <property type="entry name" value="RT_dom"/>
</dbReference>
<dbReference type="Pfam" id="PF00078">
    <property type="entry name" value="RVT_1"/>
    <property type="match status" value="1"/>
</dbReference>
<feature type="domain" description="Reverse transcriptase" evidence="1">
    <location>
        <begin position="1"/>
        <end position="120"/>
    </location>
</feature>
<dbReference type="OrthoDB" id="2191886at2759"/>